<keyword evidence="13" id="KW-1185">Reference proteome</keyword>
<dbReference type="EMBL" id="HG675767">
    <property type="protein sequence ID" value="CDJ43450.1"/>
    <property type="molecule type" value="Genomic_DNA"/>
</dbReference>
<proteinExistence type="inferred from homology"/>
<dbReference type="GO" id="GO:0006606">
    <property type="term" value="P:protein import into nucleus"/>
    <property type="evidence" value="ECO:0007669"/>
    <property type="project" value="TreeGrafter"/>
</dbReference>
<dbReference type="InterPro" id="IPR007758">
    <property type="entry name" value="Nucleoporin_NSP1_C"/>
</dbReference>
<dbReference type="VEuPathDB" id="ToxoDB:ETH_00025670"/>
<evidence type="ECO:0000256" key="6">
    <source>
        <dbReference type="ARBA" id="ARBA00023010"/>
    </source>
</evidence>
<dbReference type="GO" id="GO:0051028">
    <property type="term" value="P:mRNA transport"/>
    <property type="evidence" value="ECO:0007669"/>
    <property type="project" value="UniProtKB-KW"/>
</dbReference>
<gene>
    <name evidence="12" type="ORF">ETH_00025670</name>
</gene>
<dbReference type="GO" id="GO:0005543">
    <property type="term" value="F:phospholipid binding"/>
    <property type="evidence" value="ECO:0007669"/>
    <property type="project" value="TreeGrafter"/>
</dbReference>
<dbReference type="InterPro" id="IPR026010">
    <property type="entry name" value="NSP1/NUP62"/>
</dbReference>
<keyword evidence="4" id="KW-0509">mRNA transport</keyword>
<keyword evidence="8" id="KW-0539">Nucleus</keyword>
<evidence type="ECO:0000256" key="10">
    <source>
        <dbReference type="SAM" id="MobiDB-lite"/>
    </source>
</evidence>
<feature type="region of interest" description="Disordered" evidence="10">
    <location>
        <begin position="369"/>
        <end position="433"/>
    </location>
</feature>
<dbReference type="OrthoDB" id="344345at2759"/>
<evidence type="ECO:0000313" key="13">
    <source>
        <dbReference type="Proteomes" id="UP000030747"/>
    </source>
</evidence>
<evidence type="ECO:0000313" key="12">
    <source>
        <dbReference type="EMBL" id="CDJ43450.1"/>
    </source>
</evidence>
<comment type="subcellular location">
    <subcellularLocation>
        <location evidence="1">Nucleus</location>
        <location evidence="1">Nuclear pore complex</location>
    </subcellularLocation>
</comment>
<dbReference type="GO" id="GO:0044613">
    <property type="term" value="C:nuclear pore central transport channel"/>
    <property type="evidence" value="ECO:0007669"/>
    <property type="project" value="TreeGrafter"/>
</dbReference>
<organism evidence="12 13">
    <name type="scientific">Eimeria tenella</name>
    <name type="common">Coccidian parasite</name>
    <dbReference type="NCBI Taxonomy" id="5802"/>
    <lineage>
        <taxon>Eukaryota</taxon>
        <taxon>Sar</taxon>
        <taxon>Alveolata</taxon>
        <taxon>Apicomplexa</taxon>
        <taxon>Conoidasida</taxon>
        <taxon>Coccidia</taxon>
        <taxon>Eucoccidiorida</taxon>
        <taxon>Eimeriorina</taxon>
        <taxon>Eimeriidae</taxon>
        <taxon>Eimeria</taxon>
    </lineage>
</organism>
<evidence type="ECO:0000256" key="4">
    <source>
        <dbReference type="ARBA" id="ARBA00022816"/>
    </source>
</evidence>
<feature type="region of interest" description="Disordered" evidence="10">
    <location>
        <begin position="153"/>
        <end position="334"/>
    </location>
</feature>
<reference evidence="12" key="2">
    <citation type="submission" date="2013-10" db="EMBL/GenBank/DDBJ databases">
        <authorList>
            <person name="Aslett M."/>
        </authorList>
    </citation>
    <scope>NUCLEOTIDE SEQUENCE [LARGE SCALE GENOMIC DNA]</scope>
    <source>
        <strain evidence="12">Houghton</strain>
    </source>
</reference>
<evidence type="ECO:0000256" key="3">
    <source>
        <dbReference type="ARBA" id="ARBA00022448"/>
    </source>
</evidence>
<protein>
    <recommendedName>
        <fullName evidence="11">Nucleoporin NSP1-like C-terminal domain-containing protein</fullName>
    </recommendedName>
</protein>
<name>U6L6Q8_EIMTE</name>
<evidence type="ECO:0000256" key="5">
    <source>
        <dbReference type="ARBA" id="ARBA00022927"/>
    </source>
</evidence>
<feature type="compositionally biased region" description="Low complexity" evidence="10">
    <location>
        <begin position="422"/>
        <end position="433"/>
    </location>
</feature>
<evidence type="ECO:0000259" key="11">
    <source>
        <dbReference type="Pfam" id="PF05064"/>
    </source>
</evidence>
<dbReference type="Pfam" id="PF05064">
    <property type="entry name" value="Nsp1_C"/>
    <property type="match status" value="1"/>
</dbReference>
<dbReference type="OMA" id="EMMSKQV"/>
<evidence type="ECO:0000256" key="2">
    <source>
        <dbReference type="ARBA" id="ARBA00005911"/>
    </source>
</evidence>
<keyword evidence="7" id="KW-0906">Nuclear pore complex</keyword>
<dbReference type="AlphaFoldDB" id="U6L6Q8"/>
<reference evidence="12" key="1">
    <citation type="submission" date="2013-10" db="EMBL/GenBank/DDBJ databases">
        <title>Genomic analysis of the causative agents of coccidiosis in chickens.</title>
        <authorList>
            <person name="Reid A.J."/>
            <person name="Blake D."/>
            <person name="Billington K."/>
            <person name="Browne H."/>
            <person name="Dunn M."/>
            <person name="Hung S."/>
            <person name="Kawahara F."/>
            <person name="Miranda-Saavedra D."/>
            <person name="Mourier T."/>
            <person name="Nagra H."/>
            <person name="Otto T.D."/>
            <person name="Rawlings N."/>
            <person name="Sanchez A."/>
            <person name="Sanders M."/>
            <person name="Subramaniam C."/>
            <person name="Tay Y."/>
            <person name="Dear P."/>
            <person name="Doerig C."/>
            <person name="Gruber A."/>
            <person name="Parkinson J."/>
            <person name="Shirley M."/>
            <person name="Wan K.L."/>
            <person name="Berriman M."/>
            <person name="Tomley F."/>
            <person name="Pain A."/>
        </authorList>
    </citation>
    <scope>NUCLEOTIDE SEQUENCE [LARGE SCALE GENOMIC DNA]</scope>
    <source>
        <strain evidence="12">Houghton</strain>
    </source>
</reference>
<evidence type="ECO:0000256" key="9">
    <source>
        <dbReference type="SAM" id="Coils"/>
    </source>
</evidence>
<dbReference type="RefSeq" id="XP_013234200.1">
    <property type="nucleotide sequence ID" value="XM_013378746.1"/>
</dbReference>
<keyword evidence="5" id="KW-0653">Protein transport</keyword>
<feature type="domain" description="Nucleoporin NSP1-like C-terminal" evidence="11">
    <location>
        <begin position="490"/>
        <end position="588"/>
    </location>
</feature>
<dbReference type="GO" id="GO:0006405">
    <property type="term" value="P:RNA export from nucleus"/>
    <property type="evidence" value="ECO:0007669"/>
    <property type="project" value="TreeGrafter"/>
</dbReference>
<dbReference type="VEuPathDB" id="ToxoDB:ETH2_0705600"/>
<evidence type="ECO:0000256" key="8">
    <source>
        <dbReference type="ARBA" id="ARBA00023242"/>
    </source>
</evidence>
<feature type="compositionally biased region" description="Polar residues" evidence="10">
    <location>
        <begin position="248"/>
        <end position="260"/>
    </location>
</feature>
<comment type="similarity">
    <text evidence="2">Belongs to the nucleoporin NSP1/NUP62 family.</text>
</comment>
<evidence type="ECO:0000256" key="7">
    <source>
        <dbReference type="ARBA" id="ARBA00023132"/>
    </source>
</evidence>
<feature type="compositionally biased region" description="Low complexity" evidence="10">
    <location>
        <begin position="386"/>
        <end position="407"/>
    </location>
</feature>
<feature type="region of interest" description="Disordered" evidence="10">
    <location>
        <begin position="81"/>
        <end position="116"/>
    </location>
</feature>
<feature type="compositionally biased region" description="Gly residues" evidence="10">
    <location>
        <begin position="299"/>
        <end position="310"/>
    </location>
</feature>
<keyword evidence="3" id="KW-0813">Transport</keyword>
<dbReference type="GeneID" id="25254244"/>
<dbReference type="GO" id="GO:0017056">
    <property type="term" value="F:structural constituent of nuclear pore"/>
    <property type="evidence" value="ECO:0007669"/>
    <property type="project" value="InterPro"/>
</dbReference>
<keyword evidence="6" id="KW-0811">Translocation</keyword>
<dbReference type="PANTHER" id="PTHR12084:SF0">
    <property type="entry name" value="NUCLEAR PORE GLYCOPROTEIN P62"/>
    <property type="match status" value="1"/>
</dbReference>
<dbReference type="Proteomes" id="UP000030747">
    <property type="component" value="Unassembled WGS sequence"/>
</dbReference>
<feature type="coiled-coil region" evidence="9">
    <location>
        <begin position="640"/>
        <end position="667"/>
    </location>
</feature>
<feature type="compositionally biased region" description="Low complexity" evidence="10">
    <location>
        <begin position="107"/>
        <end position="116"/>
    </location>
</feature>
<dbReference type="Pfam" id="PF13634">
    <property type="entry name" value="Nucleoporin_FG"/>
    <property type="match status" value="3"/>
</dbReference>
<accession>U6L6Q8</accession>
<dbReference type="PANTHER" id="PTHR12084">
    <property type="entry name" value="NUCLEAR PORE GLYCOPROTEIN P62-RELATED"/>
    <property type="match status" value="1"/>
</dbReference>
<dbReference type="InterPro" id="IPR025574">
    <property type="entry name" value="Nucleoporin_FG_rpt"/>
</dbReference>
<sequence>MLGSGGTGLFGNLSAPGGTAAPNAGSNAAPGGLFGTTTSASGAGAAPGIFGNTSSGSLFGAPATGAPVTVGAAASGTQPQGGALFGSGTSNSTHPVGGLFGGGASGTGTTSSSAPSGTGLFGAGSATAGASTNSGSSGSGLFGTGAGITGTDKGTNSLFGPGSSTSGGGGLFGSTTAAGGNSQNASQPSLLGGTSGTATGASETGKGGLFGATTAAAKQQEPAKPGGLFGGLSATNSATEPPKGGLFGNSSTVSTTTSKPDTAPGALFGAPTAAPKEPNHLGGGLFGGKPSSVPPSGPGTLGGGSAGSSGGADVLKGTGLFGSQGDAPKQASSGGLFGTSSSAAGGVGAGADGKGSGLLAATPAASAAASQQSKPAEQTGTTSGVSLFGTGASGTSSSVGVLTSNSAKTTVEPKDGQKGSDAAAPSSSLPLASERKTGQSLLGGSGILGAPATAPAAGTLFGTKPESSAVTNNAVATTQPSTSGPVLPPEEVALETMQHERMDDLLTNWERRLQRKVGQFDELAQEVAAVEASLITQSKALAGIREEQQRVHRRQLFVGETIDMIEQQQNDLSNLLASIESSLLSKLSPKEQRGICSTVEQSMSQRVLDIDMQMDELTSAIAQTARRTQPQPVAAVSQVLAVHQAALESATQQCTRLEQSLKNLQRFVA</sequence>
<evidence type="ECO:0000256" key="1">
    <source>
        <dbReference type="ARBA" id="ARBA00004567"/>
    </source>
</evidence>
<keyword evidence="9" id="KW-0175">Coiled coil</keyword>